<keyword evidence="3" id="KW-1185">Reference proteome</keyword>
<gene>
    <name evidence="2" type="ORF">GBAR_LOCUS25806</name>
</gene>
<proteinExistence type="predicted"/>
<evidence type="ECO:0000256" key="1">
    <source>
        <dbReference type="SAM" id="Coils"/>
    </source>
</evidence>
<accession>A0AA35TFI6</accession>
<sequence>MSIAAAAGGGELKIPSVSVLPEDGMVADGPPTAVKRRPRPGRKLNGVVRGDTKSLYISPAGISTLDIRTRLRISEAELAIVQREVADLISEKDQLESNARLYEDSWKFAVQECGRIVEQRDDLQRKLLSLENALSTARHQENHKDSKKKKVTKADLDQCKTALETQTRVAETLEHERDQAYDDYQFAQAQLHTLMHQYQQLSNVCSEVARERDKARAEAALLRDEIHQ</sequence>
<name>A0AA35TFI6_GEOBA</name>
<evidence type="ECO:0000313" key="2">
    <source>
        <dbReference type="EMBL" id="CAI8046668.1"/>
    </source>
</evidence>
<keyword evidence="1" id="KW-0175">Coiled coil</keyword>
<dbReference type="AlphaFoldDB" id="A0AA35TFI6"/>
<dbReference type="Proteomes" id="UP001174909">
    <property type="component" value="Unassembled WGS sequence"/>
</dbReference>
<evidence type="ECO:0000313" key="3">
    <source>
        <dbReference type="Proteomes" id="UP001174909"/>
    </source>
</evidence>
<dbReference type="EMBL" id="CASHTH010003580">
    <property type="protein sequence ID" value="CAI8046668.1"/>
    <property type="molecule type" value="Genomic_DNA"/>
</dbReference>
<protein>
    <submittedName>
        <fullName evidence="2">Uncharacterized protein</fullName>
    </submittedName>
</protein>
<comment type="caution">
    <text evidence="2">The sequence shown here is derived from an EMBL/GenBank/DDBJ whole genome shotgun (WGS) entry which is preliminary data.</text>
</comment>
<feature type="coiled-coil region" evidence="1">
    <location>
        <begin position="71"/>
        <end position="225"/>
    </location>
</feature>
<reference evidence="2" key="1">
    <citation type="submission" date="2023-03" db="EMBL/GenBank/DDBJ databases">
        <authorList>
            <person name="Steffen K."/>
            <person name="Cardenas P."/>
        </authorList>
    </citation>
    <scope>NUCLEOTIDE SEQUENCE</scope>
</reference>
<organism evidence="2 3">
    <name type="scientific">Geodia barretti</name>
    <name type="common">Barrett's horny sponge</name>
    <dbReference type="NCBI Taxonomy" id="519541"/>
    <lineage>
        <taxon>Eukaryota</taxon>
        <taxon>Metazoa</taxon>
        <taxon>Porifera</taxon>
        <taxon>Demospongiae</taxon>
        <taxon>Heteroscleromorpha</taxon>
        <taxon>Tetractinellida</taxon>
        <taxon>Astrophorina</taxon>
        <taxon>Geodiidae</taxon>
        <taxon>Geodia</taxon>
    </lineage>
</organism>